<evidence type="ECO:0000256" key="1">
    <source>
        <dbReference type="SAM" id="MobiDB-lite"/>
    </source>
</evidence>
<accession>A0A1S6QHZ4</accession>
<protein>
    <recommendedName>
        <fullName evidence="5">DUF5067 domain-containing protein</fullName>
    </recommendedName>
</protein>
<feature type="compositionally biased region" description="Polar residues" evidence="1">
    <location>
        <begin position="39"/>
        <end position="50"/>
    </location>
</feature>
<dbReference type="KEGG" id="lcu:PL11_004460"/>
<dbReference type="Proteomes" id="UP000030361">
    <property type="component" value="Chromosome"/>
</dbReference>
<dbReference type="AlphaFoldDB" id="A0A1S6QHZ4"/>
<keyword evidence="4" id="KW-1185">Reference proteome</keyword>
<sequence>MKRSKSLVAFLSVFAAFALILAGCQKSNNSSSNNNDSSKASMQNPTAGKTVKQALTSGNNLWYMNGKINYNSKSGIDAYHFNKKNNTVTIYSVSKIYKSFNQAKRANDLNKQGTLKYSFTNNSSSNPVIHMKGKLSGIPMEQTVSFKSKVTGKYKKANLHVAGYKVVRDLDEDQTNQVLVTPR</sequence>
<name>A0A1S6QHZ4_9LACO</name>
<gene>
    <name evidence="3" type="ORF">PL11_004460</name>
</gene>
<dbReference type="PROSITE" id="PS51257">
    <property type="entry name" value="PROKAR_LIPOPROTEIN"/>
    <property type="match status" value="1"/>
</dbReference>
<feature type="chain" id="PRO_5039155599" description="DUF5067 domain-containing protein" evidence="2">
    <location>
        <begin position="19"/>
        <end position="183"/>
    </location>
</feature>
<evidence type="ECO:0000256" key="2">
    <source>
        <dbReference type="SAM" id="SignalP"/>
    </source>
</evidence>
<feature type="compositionally biased region" description="Low complexity" evidence="1">
    <location>
        <begin position="29"/>
        <end position="38"/>
    </location>
</feature>
<evidence type="ECO:0008006" key="5">
    <source>
        <dbReference type="Google" id="ProtNLM"/>
    </source>
</evidence>
<feature type="signal peptide" evidence="2">
    <location>
        <begin position="1"/>
        <end position="18"/>
    </location>
</feature>
<reference evidence="3 4" key="1">
    <citation type="journal article" date="2015" name="Genome Announc.">
        <title>Genome Sequence of Lactobacillus curieae CCTCC M 2011381T, a Novel Producer of Gamma-aminobutyric Acid.</title>
        <authorList>
            <person name="Wang Y."/>
            <person name="Wang Y."/>
            <person name="Lang C."/>
            <person name="Wei D."/>
            <person name="Xu P."/>
            <person name="Xie J."/>
        </authorList>
    </citation>
    <scope>NUCLEOTIDE SEQUENCE [LARGE SCALE GENOMIC DNA]</scope>
    <source>
        <strain evidence="3 4">CCTCC M 2011381</strain>
    </source>
</reference>
<dbReference type="EMBL" id="CP018906">
    <property type="protein sequence ID" value="AQW21228.1"/>
    <property type="molecule type" value="Genomic_DNA"/>
</dbReference>
<evidence type="ECO:0000313" key="4">
    <source>
        <dbReference type="Proteomes" id="UP000030361"/>
    </source>
</evidence>
<keyword evidence="2" id="KW-0732">Signal</keyword>
<feature type="region of interest" description="Disordered" evidence="1">
    <location>
        <begin position="29"/>
        <end position="50"/>
    </location>
</feature>
<dbReference type="eggNOG" id="ENOG5031C46">
    <property type="taxonomic scope" value="Bacteria"/>
</dbReference>
<proteinExistence type="predicted"/>
<dbReference type="RefSeq" id="WP_035166636.1">
    <property type="nucleotide sequence ID" value="NZ_CP018906.1"/>
</dbReference>
<organism evidence="3 4">
    <name type="scientific">Lentilactobacillus curieae</name>
    <dbReference type="NCBI Taxonomy" id="1138822"/>
    <lineage>
        <taxon>Bacteria</taxon>
        <taxon>Bacillati</taxon>
        <taxon>Bacillota</taxon>
        <taxon>Bacilli</taxon>
        <taxon>Lactobacillales</taxon>
        <taxon>Lactobacillaceae</taxon>
        <taxon>Lentilactobacillus</taxon>
    </lineage>
</organism>
<evidence type="ECO:0000313" key="3">
    <source>
        <dbReference type="EMBL" id="AQW21228.1"/>
    </source>
</evidence>